<dbReference type="SUPFAM" id="SSF81301">
    <property type="entry name" value="Nucleotidyltransferase"/>
    <property type="match status" value="1"/>
</dbReference>
<keyword evidence="2" id="KW-1185">Reference proteome</keyword>
<evidence type="ECO:0008006" key="3">
    <source>
        <dbReference type="Google" id="ProtNLM"/>
    </source>
</evidence>
<name>A0A2G3E6M2_9FIRM</name>
<reference evidence="1 2" key="2">
    <citation type="submission" date="2017-10" db="EMBL/GenBank/DDBJ databases">
        <authorList>
            <person name="Banno H."/>
            <person name="Chua N.-H."/>
        </authorList>
    </citation>
    <scope>NUCLEOTIDE SEQUENCE [LARGE SCALE GENOMIC DNA]</scope>
    <source>
        <strain evidence="1 2">JK623</strain>
    </source>
</reference>
<dbReference type="AlphaFoldDB" id="A0A2G3E6M2"/>
<proteinExistence type="predicted"/>
<sequence>MTRLEERNQKIIDAIVKKAKRVCPESLALIGIYGSFLTGDIYSKSDLDLLILINDDSGWQLGCTFIQEDEMVGHDLYCTTWDNLKDDAQYNHPNISKLMDSKIVYCADKKYLEKLEKLRNTVKDKLAVPLTTQDYDKSLNYLEEAYRYINIAKHSANKTKMLEGIGAAIYYLENAVAMLNKRYFRLGVKRAYDELNGMEKKPDMFCELIEKVISAPTVAEAKENLMYLIKETTEIFVKEGLSLGKTICVQDILEEKNETIFEDNESQNDSNRKAVTAHALEKTYEEMFSNWRNKMYFAAETENRHLAFMSLLSFNAMLSEISSEWRIGDYNPLSGYNPADLYATAQAFDSTLKEYLEEYKKIGLEINRYANIDDFVCDYLYS</sequence>
<dbReference type="InterPro" id="IPR043519">
    <property type="entry name" value="NT_sf"/>
</dbReference>
<reference evidence="1 2" key="1">
    <citation type="submission" date="2017-10" db="EMBL/GenBank/DDBJ databases">
        <title>Resolving the taxonomy of Roseburia spp., Eubacterium rectale and Agathobacter spp. through phylogenomic analysis.</title>
        <authorList>
            <person name="Sheridan P.O."/>
            <person name="Walker A.W."/>
            <person name="Duncan S.H."/>
            <person name="Scott K.P."/>
            <person name="Toole P.W.O."/>
            <person name="Luis P."/>
            <person name="Flint H.J."/>
        </authorList>
    </citation>
    <scope>NUCLEOTIDE SEQUENCE [LARGE SCALE GENOMIC DNA]</scope>
    <source>
        <strain evidence="1 2">JK623</strain>
    </source>
</reference>
<organism evidence="1 2">
    <name type="scientific">Agathobacter ruminis</name>
    <dbReference type="NCBI Taxonomy" id="1712665"/>
    <lineage>
        <taxon>Bacteria</taxon>
        <taxon>Bacillati</taxon>
        <taxon>Bacillota</taxon>
        <taxon>Clostridia</taxon>
        <taxon>Lachnospirales</taxon>
        <taxon>Lachnospiraceae</taxon>
        <taxon>Agathobacter</taxon>
    </lineage>
</organism>
<comment type="caution">
    <text evidence="1">The sequence shown here is derived from an EMBL/GenBank/DDBJ whole genome shotgun (WGS) entry which is preliminary data.</text>
</comment>
<dbReference type="RefSeq" id="WP_099385286.1">
    <property type="nucleotide sequence ID" value="NZ_PDYG01000003.1"/>
</dbReference>
<dbReference type="Gene3D" id="3.30.460.10">
    <property type="entry name" value="Beta Polymerase, domain 2"/>
    <property type="match status" value="1"/>
</dbReference>
<protein>
    <recommendedName>
        <fullName evidence="3">Polymerase nucleotidyl transferase domain-containing protein</fullName>
    </recommendedName>
</protein>
<evidence type="ECO:0000313" key="2">
    <source>
        <dbReference type="Proteomes" id="UP000224563"/>
    </source>
</evidence>
<evidence type="ECO:0000313" key="1">
    <source>
        <dbReference type="EMBL" id="PHU38733.1"/>
    </source>
</evidence>
<dbReference type="Proteomes" id="UP000224563">
    <property type="component" value="Unassembled WGS sequence"/>
</dbReference>
<dbReference type="EMBL" id="PDYG01000003">
    <property type="protein sequence ID" value="PHU38733.1"/>
    <property type="molecule type" value="Genomic_DNA"/>
</dbReference>
<gene>
    <name evidence="1" type="ORF">CSX02_00900</name>
</gene>
<dbReference type="CDD" id="cd05403">
    <property type="entry name" value="NT_KNTase_like"/>
    <property type="match status" value="1"/>
</dbReference>
<accession>A0A2G3E6M2</accession>